<organism evidence="1 2">
    <name type="scientific">Mannheimia succiniciproducens (strain KCTC 0769BP / MBEL55E)</name>
    <dbReference type="NCBI Taxonomy" id="221988"/>
    <lineage>
        <taxon>Bacteria</taxon>
        <taxon>Pseudomonadati</taxon>
        <taxon>Pseudomonadota</taxon>
        <taxon>Gammaproteobacteria</taxon>
        <taxon>Pasteurellales</taxon>
        <taxon>Pasteurellaceae</taxon>
        <taxon>Basfia</taxon>
    </lineage>
</organism>
<dbReference type="Proteomes" id="UP000000607">
    <property type="component" value="Chromosome"/>
</dbReference>
<evidence type="ECO:0000313" key="2">
    <source>
        <dbReference type="Proteomes" id="UP000000607"/>
    </source>
</evidence>
<evidence type="ECO:0000313" key="1">
    <source>
        <dbReference type="EMBL" id="AAU36697.1"/>
    </source>
</evidence>
<dbReference type="Pfam" id="PF10109">
    <property type="entry name" value="Phage_TAC_7"/>
    <property type="match status" value="1"/>
</dbReference>
<dbReference type="HOGENOM" id="CLU_161312_0_1_6"/>
<dbReference type="STRING" id="221988.MS0090"/>
<dbReference type="KEGG" id="msu:MS0090"/>
<dbReference type="eggNOG" id="ENOG503137R">
    <property type="taxonomic scope" value="Bacteria"/>
</dbReference>
<sequence>MSVSKPLNLFKISPTAVGVNSIVKLNNNPQWSFFMSQKLDDLLVFRTIQLDYPIKDGEGNTVTELKMRRAKAKDMRRMSAQKTEAEQEIFMFAQLVGLVPEDIDELDIADYGKLQKAFTEMVQGKSA</sequence>
<dbReference type="InterPro" id="IPR019289">
    <property type="entry name" value="Phage_tail_E/E"/>
</dbReference>
<name>Q65WG3_MANSM</name>
<gene>
    <name evidence="1" type="ordered locus">MS0090</name>
</gene>
<dbReference type="EMBL" id="AE016827">
    <property type="protein sequence ID" value="AAU36697.1"/>
    <property type="molecule type" value="Genomic_DNA"/>
</dbReference>
<reference evidence="1 2" key="1">
    <citation type="journal article" date="2004" name="Nat. Biotechnol.">
        <title>The genome sequence of the capnophilic rumen bacterium Mannheimia succiniciproducens.</title>
        <authorList>
            <person name="Hong S.H."/>
            <person name="Kim J.S."/>
            <person name="Lee S.Y."/>
            <person name="In Y.H."/>
            <person name="Choi S.S."/>
            <person name="Rih J.-K."/>
            <person name="Kim C.H."/>
            <person name="Jeong H."/>
            <person name="Hur C.G."/>
            <person name="Kim J.J."/>
        </authorList>
    </citation>
    <scope>NUCLEOTIDE SEQUENCE [LARGE SCALE GENOMIC DNA]</scope>
    <source>
        <strain evidence="2">KCTC 0769BP / MBEL55E</strain>
    </source>
</reference>
<dbReference type="AlphaFoldDB" id="Q65WG3"/>
<proteinExistence type="predicted"/>
<accession>Q65WG3</accession>
<protein>
    <recommendedName>
        <fullName evidence="3">Phage tail assembly protein</fullName>
    </recommendedName>
</protein>
<keyword evidence="2" id="KW-1185">Reference proteome</keyword>
<evidence type="ECO:0008006" key="3">
    <source>
        <dbReference type="Google" id="ProtNLM"/>
    </source>
</evidence>